<sequence>MNITTTQKGDPDPSISFRYRWLAWASFIGMFLVLIAGAIVTKTGSGRGCGDDWPLCNGKFIPAYTLESIIEYSHRMVTGIVGLIILATFIYTWRYLRQYREAVGYAGGTLFFTVVQAFMGAAAVIWPQRPAVMAIHFGISLLAVASSMLLVVWTYRMKKTKEDAVPIRFPKAVYLLAWGIWIYCYGVVYLGAYIRHTHSDAGCMGWPLCNGQVIPTLSGASGIVFLHRVAAAVLLILIVCLYLLIRRHDSGEQALSLNHVAGLALLFVMAQVFSGAWLTLTMNNADIYIFTSLLHNVLATLLFSALTDISIRSWKFRAR</sequence>
<feature type="transmembrane region" description="Helical" evidence="12">
    <location>
        <begin position="76"/>
        <end position="96"/>
    </location>
</feature>
<keyword evidence="10" id="KW-1015">Disulfide bond</keyword>
<feature type="transmembrane region" description="Helical" evidence="12">
    <location>
        <begin position="257"/>
        <end position="281"/>
    </location>
</feature>
<keyword evidence="8" id="KW-0350">Heme biosynthesis</keyword>
<dbReference type="PANTHER" id="PTHR35457:SF1">
    <property type="entry name" value="HEME A SYNTHASE"/>
    <property type="match status" value="1"/>
</dbReference>
<dbReference type="InterPro" id="IPR050450">
    <property type="entry name" value="COX15/CtaA_HemeA_synthase"/>
</dbReference>
<feature type="transmembrane region" description="Helical" evidence="12">
    <location>
        <begin position="287"/>
        <end position="311"/>
    </location>
</feature>
<evidence type="ECO:0000256" key="5">
    <source>
        <dbReference type="ARBA" id="ARBA00022989"/>
    </source>
</evidence>
<proteinExistence type="predicted"/>
<evidence type="ECO:0000256" key="2">
    <source>
        <dbReference type="ARBA" id="ARBA00022475"/>
    </source>
</evidence>
<protein>
    <submittedName>
        <fullName evidence="13">Heme A synthase</fullName>
    </submittedName>
</protein>
<evidence type="ECO:0000256" key="7">
    <source>
        <dbReference type="ARBA" id="ARBA00023004"/>
    </source>
</evidence>
<dbReference type="InterPro" id="IPR003780">
    <property type="entry name" value="COX15/CtaA_fam"/>
</dbReference>
<organism evidence="13 14">
    <name type="scientific">Paenibacillus selenitireducens</name>
    <dbReference type="NCBI Taxonomy" id="1324314"/>
    <lineage>
        <taxon>Bacteria</taxon>
        <taxon>Bacillati</taxon>
        <taxon>Bacillota</taxon>
        <taxon>Bacilli</taxon>
        <taxon>Bacillales</taxon>
        <taxon>Paenibacillaceae</taxon>
        <taxon>Paenibacillus</taxon>
    </lineage>
</organism>
<dbReference type="Proteomes" id="UP000190188">
    <property type="component" value="Unassembled WGS sequence"/>
</dbReference>
<dbReference type="OrthoDB" id="9816428at2"/>
<dbReference type="STRING" id="1324314.BVG16_09115"/>
<comment type="caution">
    <text evidence="13">The sequence shown here is derived from an EMBL/GenBank/DDBJ whole genome shotgun (WGS) entry which is preliminary data.</text>
</comment>
<dbReference type="Pfam" id="PF02628">
    <property type="entry name" value="COX15-CtaA"/>
    <property type="match status" value="1"/>
</dbReference>
<feature type="transmembrane region" description="Helical" evidence="12">
    <location>
        <begin position="103"/>
        <end position="126"/>
    </location>
</feature>
<accession>A0A1T2XHG8</accession>
<dbReference type="EMBL" id="MSZX01000003">
    <property type="protein sequence ID" value="OPA79242.1"/>
    <property type="molecule type" value="Genomic_DNA"/>
</dbReference>
<feature type="transmembrane region" description="Helical" evidence="12">
    <location>
        <begin position="21"/>
        <end position="40"/>
    </location>
</feature>
<evidence type="ECO:0000256" key="11">
    <source>
        <dbReference type="ARBA" id="ARBA00023444"/>
    </source>
</evidence>
<evidence type="ECO:0000256" key="4">
    <source>
        <dbReference type="ARBA" id="ARBA00022723"/>
    </source>
</evidence>
<reference evidence="13 14" key="1">
    <citation type="submission" date="2017-01" db="EMBL/GenBank/DDBJ databases">
        <title>Genome analysis of Paenibacillus selenitrireducens ES3-24.</title>
        <authorList>
            <person name="Xu D."/>
            <person name="Yao R."/>
            <person name="Zheng S."/>
        </authorList>
    </citation>
    <scope>NUCLEOTIDE SEQUENCE [LARGE SCALE GENOMIC DNA]</scope>
    <source>
        <strain evidence="13 14">ES3-24</strain>
    </source>
</reference>
<keyword evidence="4" id="KW-0479">Metal-binding</keyword>
<keyword evidence="7" id="KW-0408">Iron</keyword>
<keyword evidence="5 12" id="KW-1133">Transmembrane helix</keyword>
<keyword evidence="3 12" id="KW-0812">Transmembrane</keyword>
<evidence type="ECO:0000256" key="12">
    <source>
        <dbReference type="SAM" id="Phobius"/>
    </source>
</evidence>
<comment type="pathway">
    <text evidence="11">Porphyrin-containing compound metabolism.</text>
</comment>
<keyword evidence="6" id="KW-0560">Oxidoreductase</keyword>
<feature type="transmembrane region" description="Helical" evidence="12">
    <location>
        <begin position="173"/>
        <end position="194"/>
    </location>
</feature>
<evidence type="ECO:0000256" key="6">
    <source>
        <dbReference type="ARBA" id="ARBA00023002"/>
    </source>
</evidence>
<name>A0A1T2XHG8_9BACL</name>
<keyword evidence="9 12" id="KW-0472">Membrane</keyword>
<dbReference type="GO" id="GO:0016020">
    <property type="term" value="C:membrane"/>
    <property type="evidence" value="ECO:0007669"/>
    <property type="project" value="UniProtKB-SubCell"/>
</dbReference>
<feature type="transmembrane region" description="Helical" evidence="12">
    <location>
        <begin position="225"/>
        <end position="245"/>
    </location>
</feature>
<dbReference type="GO" id="GO:0006784">
    <property type="term" value="P:heme A biosynthetic process"/>
    <property type="evidence" value="ECO:0007669"/>
    <property type="project" value="InterPro"/>
</dbReference>
<evidence type="ECO:0000256" key="9">
    <source>
        <dbReference type="ARBA" id="ARBA00023136"/>
    </source>
</evidence>
<gene>
    <name evidence="13" type="ORF">BVG16_09115</name>
</gene>
<evidence type="ECO:0000313" key="13">
    <source>
        <dbReference type="EMBL" id="OPA79242.1"/>
    </source>
</evidence>
<dbReference type="GO" id="GO:0016491">
    <property type="term" value="F:oxidoreductase activity"/>
    <property type="evidence" value="ECO:0007669"/>
    <property type="project" value="UniProtKB-KW"/>
</dbReference>
<keyword evidence="2" id="KW-1003">Cell membrane</keyword>
<evidence type="ECO:0000256" key="1">
    <source>
        <dbReference type="ARBA" id="ARBA00004141"/>
    </source>
</evidence>
<evidence type="ECO:0000256" key="3">
    <source>
        <dbReference type="ARBA" id="ARBA00022692"/>
    </source>
</evidence>
<comment type="subcellular location">
    <subcellularLocation>
        <location evidence="1">Membrane</location>
        <topology evidence="1">Multi-pass membrane protein</topology>
    </subcellularLocation>
</comment>
<dbReference type="RefSeq" id="WP_144027331.1">
    <property type="nucleotide sequence ID" value="NZ_MSZX01000003.1"/>
</dbReference>
<dbReference type="PANTHER" id="PTHR35457">
    <property type="entry name" value="HEME A SYNTHASE"/>
    <property type="match status" value="1"/>
</dbReference>
<dbReference type="GO" id="GO:0046872">
    <property type="term" value="F:metal ion binding"/>
    <property type="evidence" value="ECO:0007669"/>
    <property type="project" value="UniProtKB-KW"/>
</dbReference>
<evidence type="ECO:0000313" key="14">
    <source>
        <dbReference type="Proteomes" id="UP000190188"/>
    </source>
</evidence>
<dbReference type="AlphaFoldDB" id="A0A1T2XHG8"/>
<feature type="transmembrane region" description="Helical" evidence="12">
    <location>
        <begin position="132"/>
        <end position="153"/>
    </location>
</feature>
<keyword evidence="14" id="KW-1185">Reference proteome</keyword>
<evidence type="ECO:0000256" key="8">
    <source>
        <dbReference type="ARBA" id="ARBA00023133"/>
    </source>
</evidence>
<evidence type="ECO:0000256" key="10">
    <source>
        <dbReference type="ARBA" id="ARBA00023157"/>
    </source>
</evidence>